<dbReference type="PANTHER" id="PTHR43877:SF2">
    <property type="entry name" value="AMINOALKYLPHOSPHONATE N-ACETYLTRANSFERASE-RELATED"/>
    <property type="match status" value="1"/>
</dbReference>
<evidence type="ECO:0000256" key="3">
    <source>
        <dbReference type="SAM" id="Phobius"/>
    </source>
</evidence>
<dbReference type="CDD" id="cd04301">
    <property type="entry name" value="NAT_SF"/>
    <property type="match status" value="1"/>
</dbReference>
<dbReference type="InterPro" id="IPR050832">
    <property type="entry name" value="Bact_Acetyltransf"/>
</dbReference>
<organism evidence="5 6">
    <name type="scientific">Marisediminitalea aggregata</name>
    <dbReference type="NCBI Taxonomy" id="634436"/>
    <lineage>
        <taxon>Bacteria</taxon>
        <taxon>Pseudomonadati</taxon>
        <taxon>Pseudomonadota</taxon>
        <taxon>Gammaproteobacteria</taxon>
        <taxon>Alteromonadales</taxon>
        <taxon>Alteromonadaceae</taxon>
        <taxon>Marisediminitalea</taxon>
    </lineage>
</organism>
<dbReference type="InterPro" id="IPR016181">
    <property type="entry name" value="Acyl_CoA_acyltransferase"/>
</dbReference>
<dbReference type="SUPFAM" id="SSF55729">
    <property type="entry name" value="Acyl-CoA N-acyltransferases (Nat)"/>
    <property type="match status" value="1"/>
</dbReference>
<keyword evidence="2" id="KW-0012">Acyltransferase</keyword>
<protein>
    <submittedName>
        <fullName evidence="5">Acetyltransferase (GNAT) domain-containing protein</fullName>
    </submittedName>
</protein>
<dbReference type="RefSeq" id="WP_245819155.1">
    <property type="nucleotide sequence ID" value="NZ_FQWD01000003.1"/>
</dbReference>
<evidence type="ECO:0000313" key="5">
    <source>
        <dbReference type="EMBL" id="SHG43102.1"/>
    </source>
</evidence>
<evidence type="ECO:0000256" key="2">
    <source>
        <dbReference type="ARBA" id="ARBA00023315"/>
    </source>
</evidence>
<dbReference type="Pfam" id="PF00583">
    <property type="entry name" value="Acetyltransf_1"/>
    <property type="match status" value="1"/>
</dbReference>
<sequence>MLEITKADIAHAERIQALLVQLGYNASIAEIKSGLDSQDPHSDLYVATLEGRVIAFMSLIYFYYFPIQKQNCRITAIVVDEQVRKTGVGTQLIQFAQVKARQRACAQLEVTTSLERKATQAYYEHKGFIKASFRYYLNLSNKAFNI</sequence>
<dbReference type="Gene3D" id="3.40.630.30">
    <property type="match status" value="1"/>
</dbReference>
<keyword evidence="1 5" id="KW-0808">Transferase</keyword>
<accession>A0A1M5JR91</accession>
<keyword evidence="3" id="KW-1133">Transmembrane helix</keyword>
<dbReference type="PANTHER" id="PTHR43877">
    <property type="entry name" value="AMINOALKYLPHOSPHONATE N-ACETYLTRANSFERASE-RELATED-RELATED"/>
    <property type="match status" value="1"/>
</dbReference>
<name>A0A1M5JR91_9ALTE</name>
<keyword evidence="3" id="KW-0812">Transmembrane</keyword>
<gene>
    <name evidence="5" type="ORF">SAMN05216361_2223</name>
</gene>
<dbReference type="STRING" id="634436.SAMN05216361_2223"/>
<dbReference type="EMBL" id="FQWD01000003">
    <property type="protein sequence ID" value="SHG43102.1"/>
    <property type="molecule type" value="Genomic_DNA"/>
</dbReference>
<dbReference type="InterPro" id="IPR000182">
    <property type="entry name" value="GNAT_dom"/>
</dbReference>
<dbReference type="Proteomes" id="UP000184520">
    <property type="component" value="Unassembled WGS sequence"/>
</dbReference>
<evidence type="ECO:0000313" key="6">
    <source>
        <dbReference type="Proteomes" id="UP000184520"/>
    </source>
</evidence>
<dbReference type="AlphaFoldDB" id="A0A1M5JR91"/>
<feature type="domain" description="N-acetyltransferase" evidence="4">
    <location>
        <begin position="2"/>
        <end position="146"/>
    </location>
</feature>
<reference evidence="6" key="1">
    <citation type="submission" date="2016-11" db="EMBL/GenBank/DDBJ databases">
        <authorList>
            <person name="Varghese N."/>
            <person name="Submissions S."/>
        </authorList>
    </citation>
    <scope>NUCLEOTIDE SEQUENCE [LARGE SCALE GENOMIC DNA]</scope>
    <source>
        <strain evidence="6">CGMCC 1.8995</strain>
    </source>
</reference>
<evidence type="ECO:0000259" key="4">
    <source>
        <dbReference type="PROSITE" id="PS51186"/>
    </source>
</evidence>
<keyword evidence="3" id="KW-0472">Membrane</keyword>
<dbReference type="GO" id="GO:0016747">
    <property type="term" value="F:acyltransferase activity, transferring groups other than amino-acyl groups"/>
    <property type="evidence" value="ECO:0007669"/>
    <property type="project" value="InterPro"/>
</dbReference>
<dbReference type="PROSITE" id="PS51186">
    <property type="entry name" value="GNAT"/>
    <property type="match status" value="1"/>
</dbReference>
<keyword evidence="6" id="KW-1185">Reference proteome</keyword>
<feature type="transmembrane region" description="Helical" evidence="3">
    <location>
        <begin position="44"/>
        <end position="64"/>
    </location>
</feature>
<evidence type="ECO:0000256" key="1">
    <source>
        <dbReference type="ARBA" id="ARBA00022679"/>
    </source>
</evidence>
<proteinExistence type="predicted"/>